<dbReference type="OrthoDB" id="427969at2759"/>
<evidence type="ECO:0000313" key="2">
    <source>
        <dbReference type="Proteomes" id="UP000521943"/>
    </source>
</evidence>
<protein>
    <recommendedName>
        <fullName evidence="3">Protein kinase domain-containing protein</fullName>
    </recommendedName>
</protein>
<gene>
    <name evidence="1" type="ORF">DFP72DRAFT_1150201</name>
</gene>
<sequence length="531" mass="59595">MHTPLLDYVRLDRSKLTDSSPDRATIGQILARVRPFIGRALSDLDPEVNESRGSTGSTHPPARRVDFTSSELMLTDEFLALEIDVSEDLRLCLSRLRNTPRTSSATEKEITKLVIAPLMEFFIGLITDGLDDGLGGRRWSVIEHLERSNGGDLDVVLKREDVRAPREDDFCGHQMVIEMKPCGTYADGVLRRFGENERATEPSQILGQLTSQAILQSNLTPEKPCVWLGLSQPPAYLYPCFYSKATHSIAVGSNLVKGFVEGDWHECIQNEKNWVHYIEACWAMVFSALVDLDEKVSEKWRARAPEQVALAKAFRMRAGDALRSNTGVFSSLTSIWATSPSLAQVLSAAAMVVIKPLKLFPNLTLPGAGTLDLDWSFMIRLPFGITLSYSEGEFMSKTALVIIYAQPRVVVKLYYDKQCYDREFACYRRLWRLQGHGIPILHAKGIRREDGLPFLITSNEGANLNDLSHNDRAALQPVIDSIHNSGLHHHDLHCRNVVRDKTGKLSVIDFGFGGECNKELCTDEWKEEYQD</sequence>
<dbReference type="EMBL" id="JACGCI010000086">
    <property type="protein sequence ID" value="KAF6746946.1"/>
    <property type="molecule type" value="Genomic_DNA"/>
</dbReference>
<organism evidence="1 2">
    <name type="scientific">Ephemerocybe angulata</name>
    <dbReference type="NCBI Taxonomy" id="980116"/>
    <lineage>
        <taxon>Eukaryota</taxon>
        <taxon>Fungi</taxon>
        <taxon>Dikarya</taxon>
        <taxon>Basidiomycota</taxon>
        <taxon>Agaricomycotina</taxon>
        <taxon>Agaricomycetes</taxon>
        <taxon>Agaricomycetidae</taxon>
        <taxon>Agaricales</taxon>
        <taxon>Agaricineae</taxon>
        <taxon>Psathyrellaceae</taxon>
        <taxon>Ephemerocybe</taxon>
    </lineage>
</organism>
<evidence type="ECO:0008006" key="3">
    <source>
        <dbReference type="Google" id="ProtNLM"/>
    </source>
</evidence>
<name>A0A8H6LZN2_9AGAR</name>
<dbReference type="Proteomes" id="UP000521943">
    <property type="component" value="Unassembled WGS sequence"/>
</dbReference>
<keyword evidence="2" id="KW-1185">Reference proteome</keyword>
<dbReference type="InterPro" id="IPR011009">
    <property type="entry name" value="Kinase-like_dom_sf"/>
</dbReference>
<comment type="caution">
    <text evidence="1">The sequence shown here is derived from an EMBL/GenBank/DDBJ whole genome shotgun (WGS) entry which is preliminary data.</text>
</comment>
<dbReference type="SUPFAM" id="SSF56112">
    <property type="entry name" value="Protein kinase-like (PK-like)"/>
    <property type="match status" value="1"/>
</dbReference>
<proteinExistence type="predicted"/>
<reference evidence="1 2" key="1">
    <citation type="submission" date="2020-07" db="EMBL/GenBank/DDBJ databases">
        <title>Comparative genomics of pyrophilous fungi reveals a link between fire events and developmental genes.</title>
        <authorList>
            <consortium name="DOE Joint Genome Institute"/>
            <person name="Steindorff A.S."/>
            <person name="Carver A."/>
            <person name="Calhoun S."/>
            <person name="Stillman K."/>
            <person name="Liu H."/>
            <person name="Lipzen A."/>
            <person name="Pangilinan J."/>
            <person name="Labutti K."/>
            <person name="Bruns T.D."/>
            <person name="Grigoriev I.V."/>
        </authorList>
    </citation>
    <scope>NUCLEOTIDE SEQUENCE [LARGE SCALE GENOMIC DNA]</scope>
    <source>
        <strain evidence="1 2">CBS 144469</strain>
    </source>
</reference>
<dbReference type="AlphaFoldDB" id="A0A8H6LZN2"/>
<accession>A0A8H6LZN2</accession>
<evidence type="ECO:0000313" key="1">
    <source>
        <dbReference type="EMBL" id="KAF6746946.1"/>
    </source>
</evidence>